<proteinExistence type="predicted"/>
<evidence type="ECO:0000313" key="1">
    <source>
        <dbReference type="EMBL" id="GAA4176555.1"/>
    </source>
</evidence>
<comment type="caution">
    <text evidence="1">The sequence shown here is derived from an EMBL/GenBank/DDBJ whole genome shotgun (WGS) entry which is preliminary data.</text>
</comment>
<dbReference type="RefSeq" id="WP_344754688.1">
    <property type="nucleotide sequence ID" value="NZ_BAABBW010000004.1"/>
</dbReference>
<sequence length="99" mass="11120">MYEDATVRIRLKQRSNDPRADLRRTLNLATLPSDDLSLLPGIVPATVTITIEADDQFGDGRNFAIDLWDPQDRAEVYAQRLADDLKRADPQTIPEVLTA</sequence>
<dbReference type="Proteomes" id="UP001501079">
    <property type="component" value="Unassembled WGS sequence"/>
</dbReference>
<evidence type="ECO:0000313" key="2">
    <source>
        <dbReference type="Proteomes" id="UP001501079"/>
    </source>
</evidence>
<keyword evidence="2" id="KW-1185">Reference proteome</keyword>
<dbReference type="EMBL" id="BAABBW010000004">
    <property type="protein sequence ID" value="GAA4176555.1"/>
    <property type="molecule type" value="Genomic_DNA"/>
</dbReference>
<reference evidence="2" key="1">
    <citation type="journal article" date="2019" name="Int. J. Syst. Evol. Microbiol.">
        <title>The Global Catalogue of Microorganisms (GCM) 10K type strain sequencing project: providing services to taxonomists for standard genome sequencing and annotation.</title>
        <authorList>
            <consortium name="The Broad Institute Genomics Platform"/>
            <consortium name="The Broad Institute Genome Sequencing Center for Infectious Disease"/>
            <person name="Wu L."/>
            <person name="Ma J."/>
        </authorList>
    </citation>
    <scope>NUCLEOTIDE SEQUENCE [LARGE SCALE GENOMIC DNA]</scope>
    <source>
        <strain evidence="2">JCM 17591</strain>
    </source>
</reference>
<gene>
    <name evidence="1" type="ORF">GCM10022287_23960</name>
</gene>
<organism evidence="1 2">
    <name type="scientific">Gryllotalpicola koreensis</name>
    <dbReference type="NCBI Taxonomy" id="993086"/>
    <lineage>
        <taxon>Bacteria</taxon>
        <taxon>Bacillati</taxon>
        <taxon>Actinomycetota</taxon>
        <taxon>Actinomycetes</taxon>
        <taxon>Micrococcales</taxon>
        <taxon>Microbacteriaceae</taxon>
        <taxon>Gryllotalpicola</taxon>
    </lineage>
</organism>
<accession>A0ABP8A360</accession>
<protein>
    <submittedName>
        <fullName evidence="1">Uncharacterized protein</fullName>
    </submittedName>
</protein>
<name>A0ABP8A360_9MICO</name>